<reference evidence="1" key="1">
    <citation type="submission" date="2014-03" db="EMBL/GenBank/DDBJ databases">
        <authorList>
            <person name="Emond-Rheault J.-G."/>
            <person name="Trudel M.V."/>
            <person name="Vincent A.T."/>
            <person name="Brochu F."/>
            <person name="Boyle B."/>
            <person name="Tanaka K.H."/>
            <person name="Attere S.A."/>
            <person name="Jubinville E."/>
            <person name="Frenette M."/>
            <person name="Derome N."/>
            <person name="Charette S.J."/>
        </authorList>
    </citation>
    <scope>NUCLEOTIDE SEQUENCE</scope>
    <source>
        <strain evidence="1">09-0167</strain>
    </source>
</reference>
<protein>
    <submittedName>
        <fullName evidence="1">Uncharacterized protein</fullName>
    </submittedName>
</protein>
<organism evidence="1">
    <name type="scientific">Aeromonas salmonicida subsp. salmonicida</name>
    <dbReference type="NCBI Taxonomy" id="29491"/>
    <lineage>
        <taxon>Bacteria</taxon>
        <taxon>Pseudomonadati</taxon>
        <taxon>Pseudomonadota</taxon>
        <taxon>Gammaproteobacteria</taxon>
        <taxon>Aeromonadales</taxon>
        <taxon>Aeromonadaceae</taxon>
        <taxon>Aeromonas</taxon>
    </lineage>
</organism>
<proteinExistence type="predicted"/>
<name>A0A0B0F5X1_AERSS</name>
<evidence type="ECO:0000313" key="1">
    <source>
        <dbReference type="EMBL" id="AIZ49688.1"/>
    </source>
</evidence>
<dbReference type="AlphaFoldDB" id="A0A0B0F5X1"/>
<accession>A0A0B0F5X1</accession>
<dbReference type="RefSeq" id="WP_043144088.1">
    <property type="nucleotide sequence ID" value="NZ_JRYV01000095.1"/>
</dbReference>
<dbReference type="EMBL" id="KJ626180">
    <property type="protein sequence ID" value="AIZ49688.1"/>
    <property type="molecule type" value="Genomic_DNA"/>
</dbReference>
<sequence length="208" mass="22928">MSEHTKGLLALFRDGQSVGSSDGTGICEVWPRDENGFPDSEGKANARRIVACWNLLHEFDTAAIEAGTFADFIGQQVYLHEIENANSGELRLSDVSMQLMAAGFAGKMEANAAENYMEFGLFHPETGHITLTVQRAEGLTPAQKLSAMTKHRDALLSVLDWTDEQIMEFISTAFRHAQIKGDFELSDVRDALNMIKARAMSNLEGEQS</sequence>
<reference evidence="1" key="2">
    <citation type="journal article" date="2015" name="Vet. Microbiol.">
        <title>Variants of a genomic island in Aeromonas salmonicida subsp. salmonicida link isolates with their geographical origins.</title>
        <authorList>
            <person name="Emond-Rheault J.G."/>
            <person name="Vincent A.T."/>
            <person name="Trudel M.V."/>
            <person name="Brochu F."/>
            <person name="Boyle B."/>
            <person name="Tanaka K.H."/>
            <person name="Attere S.A."/>
            <person name="Jubinville E."/>
            <person name="Loch T.P."/>
            <person name="Winters A.D."/>
            <person name="Faisal M."/>
            <person name="Frenette M."/>
            <person name="Derome N."/>
            <person name="Charette S.J."/>
        </authorList>
    </citation>
    <scope>NUCLEOTIDE SEQUENCE</scope>
    <source>
        <strain evidence="1">09-0167</strain>
    </source>
</reference>